<evidence type="ECO:0000313" key="8">
    <source>
        <dbReference type="EMBL" id="CAD7280579.1"/>
    </source>
</evidence>
<dbReference type="GO" id="GO:0004382">
    <property type="term" value="F:GDP phosphatase activity"/>
    <property type="evidence" value="ECO:0007669"/>
    <property type="project" value="TreeGrafter"/>
</dbReference>
<keyword evidence="7" id="KW-0812">Transmembrane</keyword>
<feature type="region of interest" description="Disordered" evidence="6">
    <location>
        <begin position="423"/>
        <end position="446"/>
    </location>
</feature>
<evidence type="ECO:0000313" key="9">
    <source>
        <dbReference type="Proteomes" id="UP000678499"/>
    </source>
</evidence>
<keyword evidence="7" id="KW-1133">Transmembrane helix</keyword>
<dbReference type="OrthoDB" id="6372431at2759"/>
<feature type="binding site" evidence="4">
    <location>
        <begin position="298"/>
        <end position="302"/>
    </location>
    <ligand>
        <name>ATP</name>
        <dbReference type="ChEBI" id="CHEBI:30616"/>
    </ligand>
</feature>
<dbReference type="GO" id="GO:0005794">
    <property type="term" value="C:Golgi apparatus"/>
    <property type="evidence" value="ECO:0007669"/>
    <property type="project" value="TreeGrafter"/>
</dbReference>
<dbReference type="GO" id="GO:0005524">
    <property type="term" value="F:ATP binding"/>
    <property type="evidence" value="ECO:0007669"/>
    <property type="project" value="UniProtKB-KW"/>
</dbReference>
<comment type="similarity">
    <text evidence="1 5">Belongs to the GDA1/CD39 NTPase family.</text>
</comment>
<gene>
    <name evidence="8" type="ORF">NMOB1V02_LOCUS8237</name>
</gene>
<dbReference type="PANTHER" id="PTHR11782">
    <property type="entry name" value="ADENOSINE/GUANOSINE DIPHOSPHATASE"/>
    <property type="match status" value="1"/>
</dbReference>
<keyword evidence="4" id="KW-0067">ATP-binding</keyword>
<dbReference type="GO" id="GO:0006256">
    <property type="term" value="P:UDP catabolic process"/>
    <property type="evidence" value="ECO:0007669"/>
    <property type="project" value="TreeGrafter"/>
</dbReference>
<dbReference type="GO" id="GO:0016020">
    <property type="term" value="C:membrane"/>
    <property type="evidence" value="ECO:0007669"/>
    <property type="project" value="TreeGrafter"/>
</dbReference>
<dbReference type="Proteomes" id="UP000678499">
    <property type="component" value="Unassembled WGS sequence"/>
</dbReference>
<evidence type="ECO:0000256" key="6">
    <source>
        <dbReference type="SAM" id="MobiDB-lite"/>
    </source>
</evidence>
<feature type="transmembrane region" description="Helical" evidence="7">
    <location>
        <begin position="665"/>
        <end position="689"/>
    </location>
</feature>
<dbReference type="Gene3D" id="3.30.420.150">
    <property type="entry name" value="Exopolyphosphatase. Domain 2"/>
    <property type="match status" value="1"/>
</dbReference>
<evidence type="ECO:0000256" key="2">
    <source>
        <dbReference type="ARBA" id="ARBA00022801"/>
    </source>
</evidence>
<evidence type="ECO:0000256" key="4">
    <source>
        <dbReference type="PIRSR" id="PIRSR600407-2"/>
    </source>
</evidence>
<dbReference type="GO" id="GO:0017111">
    <property type="term" value="F:ribonucleoside triphosphate phosphatase activity"/>
    <property type="evidence" value="ECO:0007669"/>
    <property type="project" value="TreeGrafter"/>
</dbReference>
<dbReference type="Pfam" id="PF01150">
    <property type="entry name" value="GDA1_CD39"/>
    <property type="match status" value="1"/>
</dbReference>
<evidence type="ECO:0000256" key="5">
    <source>
        <dbReference type="RuleBase" id="RU003833"/>
    </source>
</evidence>
<proteinExistence type="inferred from homology"/>
<organism evidence="8">
    <name type="scientific">Notodromas monacha</name>
    <dbReference type="NCBI Taxonomy" id="399045"/>
    <lineage>
        <taxon>Eukaryota</taxon>
        <taxon>Metazoa</taxon>
        <taxon>Ecdysozoa</taxon>
        <taxon>Arthropoda</taxon>
        <taxon>Crustacea</taxon>
        <taxon>Oligostraca</taxon>
        <taxon>Ostracoda</taxon>
        <taxon>Podocopa</taxon>
        <taxon>Podocopida</taxon>
        <taxon>Cypridocopina</taxon>
        <taxon>Cypridoidea</taxon>
        <taxon>Cyprididae</taxon>
        <taxon>Notodromas</taxon>
    </lineage>
</organism>
<dbReference type="InterPro" id="IPR000407">
    <property type="entry name" value="GDA1_CD39_NTPase"/>
</dbReference>
<dbReference type="GO" id="GO:0045134">
    <property type="term" value="F:UDP phosphatase activity"/>
    <property type="evidence" value="ECO:0007669"/>
    <property type="project" value="TreeGrafter"/>
</dbReference>
<keyword evidence="4" id="KW-0547">Nucleotide-binding</keyword>
<feature type="active site" description="Proton acceptor" evidence="3">
    <location>
        <position position="244"/>
    </location>
</feature>
<dbReference type="PANTHER" id="PTHR11782:SF121">
    <property type="entry name" value="NUCLEOSIDE-DIPHOSPHATASE MIG-23"/>
    <property type="match status" value="1"/>
</dbReference>
<sequence length="764" mass="85903">MTSIRPLGCLKRARKFRVMKCLVTACNSTNGSGHSTMNLTSKLTVPVKGRRYFFTPCLLFLLGFAGITTIFIAVVEVVMHAGGEIDSPGRVAETNEALHYAVVIDAGSSGSRAYLYTWPAHSGDRSTLLEVQPLRNGSGILFPESEGNAGEPLHMMITPGLSFTATDPSKAAEYFYPLLDFAQQHIPVNKISETPLYILATAGMRLLKTSEQQAILHHVRRGIPKRYSFFFPPGNIEIISGRQEGVYQWIAMNFGMGLLANPRFKNVARRETVLIENPVEPDRHLHRVPTSGILDMGGASLQIAFEVSSSDEVEKIREKGPMESEILHVNLGPFDDDPTHLYRVFVTTYLGFGANEKMAHHRERLITTALNSSKVHFSQIEGMNKNAPIRDPCLPSGLEITATVKPSEFLPKKTAQLYFGQRNEDAKGKPDLPKNSSQASINSHKRSSVAVPEEVTVYFTGSGDFETCLKSLQPLTSKWRREDKACVEVLNFLKLNAAKHHRKDRDTAAFKCNPRPIMTPPGVTLSHRSFYGFSEFWYSSEDVLRLGDRAYDRKTLGNAVKTWCETDWDSLWDRFKKKLYPNSDESRMKDECFKGTWVLVALHDGLGFPEDYGNLKTLPNVRGDQVFTWTLGAVLHKMRRFPLRAIELREAQVSKLIHPRYVHSFWSMFHLHNSFLVVCVILVIAAIFFQLQRLLKPLWSPATSPRPFDDAWIPMLRHSMSAANLDAEVASESYLLPAARRKMPHSATVAWFGKLSPGSSSWRE</sequence>
<reference evidence="8" key="1">
    <citation type="submission" date="2020-11" db="EMBL/GenBank/DDBJ databases">
        <authorList>
            <person name="Tran Van P."/>
        </authorList>
    </citation>
    <scope>NUCLEOTIDE SEQUENCE</scope>
</reference>
<keyword evidence="2 5" id="KW-0378">Hydrolase</keyword>
<dbReference type="Gene3D" id="3.30.420.40">
    <property type="match status" value="1"/>
</dbReference>
<dbReference type="PROSITE" id="PS01238">
    <property type="entry name" value="GDA1_CD39_NTPASE"/>
    <property type="match status" value="1"/>
</dbReference>
<accession>A0A7R9BS84</accession>
<keyword evidence="9" id="KW-1185">Reference proteome</keyword>
<feature type="transmembrane region" description="Helical" evidence="7">
    <location>
        <begin position="52"/>
        <end position="75"/>
    </location>
</feature>
<dbReference type="AlphaFoldDB" id="A0A7R9BS84"/>
<evidence type="ECO:0000256" key="7">
    <source>
        <dbReference type="SAM" id="Phobius"/>
    </source>
</evidence>
<protein>
    <submittedName>
        <fullName evidence="8">Uncharacterized protein</fullName>
    </submittedName>
</protein>
<keyword evidence="7" id="KW-0472">Membrane</keyword>
<dbReference type="EMBL" id="OA884294">
    <property type="protein sequence ID" value="CAD7280579.1"/>
    <property type="molecule type" value="Genomic_DNA"/>
</dbReference>
<evidence type="ECO:0000256" key="3">
    <source>
        <dbReference type="PIRSR" id="PIRSR600407-1"/>
    </source>
</evidence>
<name>A0A7R9BS84_9CRUS</name>
<dbReference type="GO" id="GO:0046036">
    <property type="term" value="P:CTP metabolic process"/>
    <property type="evidence" value="ECO:0007669"/>
    <property type="project" value="TreeGrafter"/>
</dbReference>
<dbReference type="EMBL" id="CAJPEX010002257">
    <property type="protein sequence ID" value="CAG0920731.1"/>
    <property type="molecule type" value="Genomic_DNA"/>
</dbReference>
<feature type="compositionally biased region" description="Basic and acidic residues" evidence="6">
    <location>
        <begin position="423"/>
        <end position="432"/>
    </location>
</feature>
<evidence type="ECO:0000256" key="1">
    <source>
        <dbReference type="ARBA" id="ARBA00009283"/>
    </source>
</evidence>